<evidence type="ECO:0000256" key="1">
    <source>
        <dbReference type="ARBA" id="ARBA00004167"/>
    </source>
</evidence>
<dbReference type="Pfam" id="PF04011">
    <property type="entry name" value="LemA"/>
    <property type="match status" value="1"/>
</dbReference>
<evidence type="ECO:0000256" key="3">
    <source>
        <dbReference type="ARBA" id="ARBA00022692"/>
    </source>
</evidence>
<evidence type="ECO:0000313" key="7">
    <source>
        <dbReference type="EMBL" id="GAA4842762.1"/>
    </source>
</evidence>
<comment type="caution">
    <text evidence="7">The sequence shown here is derived from an EMBL/GenBank/DDBJ whole genome shotgun (WGS) entry which is preliminary data.</text>
</comment>
<dbReference type="InterPro" id="IPR007156">
    <property type="entry name" value="MamQ_LemA"/>
</dbReference>
<evidence type="ECO:0000256" key="5">
    <source>
        <dbReference type="ARBA" id="ARBA00023136"/>
    </source>
</evidence>
<protein>
    <submittedName>
        <fullName evidence="7">LemA family protein</fullName>
    </submittedName>
</protein>
<keyword evidence="3 6" id="KW-0812">Transmembrane</keyword>
<feature type="transmembrane region" description="Helical" evidence="6">
    <location>
        <begin position="6"/>
        <end position="26"/>
    </location>
</feature>
<keyword evidence="5 6" id="KW-0472">Membrane</keyword>
<evidence type="ECO:0000256" key="4">
    <source>
        <dbReference type="ARBA" id="ARBA00022989"/>
    </source>
</evidence>
<comment type="similarity">
    <text evidence="2">Belongs to the LemA family.</text>
</comment>
<evidence type="ECO:0000256" key="2">
    <source>
        <dbReference type="ARBA" id="ARBA00008854"/>
    </source>
</evidence>
<dbReference type="PANTHER" id="PTHR34478">
    <property type="entry name" value="PROTEIN LEMA"/>
    <property type="match status" value="1"/>
</dbReference>
<accession>A0ABP9DKP1</accession>
<dbReference type="Proteomes" id="UP001501752">
    <property type="component" value="Unassembled WGS sequence"/>
</dbReference>
<organism evidence="7 8">
    <name type="scientific">Kitasatospora terrestris</name>
    <dbReference type="NCBI Taxonomy" id="258051"/>
    <lineage>
        <taxon>Bacteria</taxon>
        <taxon>Bacillati</taxon>
        <taxon>Actinomycetota</taxon>
        <taxon>Actinomycetes</taxon>
        <taxon>Kitasatosporales</taxon>
        <taxon>Streptomycetaceae</taxon>
        <taxon>Kitasatospora</taxon>
    </lineage>
</organism>
<name>A0ABP9DKP1_9ACTN</name>
<dbReference type="EMBL" id="BAABIS010000001">
    <property type="protein sequence ID" value="GAA4842762.1"/>
    <property type="molecule type" value="Genomic_DNA"/>
</dbReference>
<dbReference type="Gene3D" id="1.20.1440.20">
    <property type="entry name" value="LemA-like domain"/>
    <property type="match status" value="1"/>
</dbReference>
<reference evidence="8" key="1">
    <citation type="journal article" date="2019" name="Int. J. Syst. Evol. Microbiol.">
        <title>The Global Catalogue of Microorganisms (GCM) 10K type strain sequencing project: providing services to taxonomists for standard genome sequencing and annotation.</title>
        <authorList>
            <consortium name="The Broad Institute Genomics Platform"/>
            <consortium name="The Broad Institute Genome Sequencing Center for Infectious Disease"/>
            <person name="Wu L."/>
            <person name="Ma J."/>
        </authorList>
    </citation>
    <scope>NUCLEOTIDE SEQUENCE [LARGE SCALE GENOMIC DNA]</scope>
    <source>
        <strain evidence="8">JCM 13006</strain>
    </source>
</reference>
<dbReference type="PANTHER" id="PTHR34478:SF1">
    <property type="entry name" value="PROTEIN LEMA"/>
    <property type="match status" value="1"/>
</dbReference>
<dbReference type="InterPro" id="IPR023353">
    <property type="entry name" value="LemA-like_dom_sf"/>
</dbReference>
<keyword evidence="4 6" id="KW-1133">Transmembrane helix</keyword>
<evidence type="ECO:0000313" key="8">
    <source>
        <dbReference type="Proteomes" id="UP001501752"/>
    </source>
</evidence>
<dbReference type="SUPFAM" id="SSF140478">
    <property type="entry name" value="LemA-like"/>
    <property type="match status" value="1"/>
</dbReference>
<proteinExistence type="inferred from homology"/>
<gene>
    <name evidence="7" type="ORF">GCM10023235_18440</name>
</gene>
<evidence type="ECO:0000256" key="6">
    <source>
        <dbReference type="SAM" id="Phobius"/>
    </source>
</evidence>
<sequence>MGAAVGLVAGIAAVVVVALLVVTVRIHNRLVKLRNQTQASWAQIDVQLGRRHDLIPNLVESTRAYASHERGTIEAVTAARTKALDTAATATTAERAFAEDLLSGSLGRLLALSESYPELKADDRFARLQSELTSAEDKIAYARQFYNSAVQSYNTALETFPANLVAGLGTHQAREYFRTDAAAHGPAEVRFA</sequence>
<keyword evidence="8" id="KW-1185">Reference proteome</keyword>
<comment type="subcellular location">
    <subcellularLocation>
        <location evidence="1">Membrane</location>
        <topology evidence="1">Single-pass membrane protein</topology>
    </subcellularLocation>
</comment>